<keyword evidence="5" id="KW-1185">Reference proteome</keyword>
<name>A0A9D4LKU2_DREPO</name>
<feature type="region of interest" description="Disordered" evidence="3">
    <location>
        <begin position="1525"/>
        <end position="1550"/>
    </location>
</feature>
<dbReference type="PANTHER" id="PTHR19860:SF18">
    <property type="entry name" value="DUF4062 DOMAIN-CONTAINING PROTEIN"/>
    <property type="match status" value="1"/>
</dbReference>
<gene>
    <name evidence="4" type="ORF">DPMN_023292</name>
</gene>
<comment type="caution">
    <text evidence="4">The sequence shown here is derived from an EMBL/GenBank/DDBJ whole genome shotgun (WGS) entry which is preliminary data.</text>
</comment>
<sequence length="1683" mass="191574">MVQLGYDSDEETNGLEQVQQKYTFRKAVTPYVCSTPCDLDEERRYISKEIFPKLAELCHLRCTEFSPFDMPWQSNSLQTEEGHLLRMNLEYIGKCAPFFLCLLGETYGPYRALDSPKLPESLHSMPDDISWIDKNYMIAASAGYKWIKKEVHVNCSITELEILQAVFLGESHRCHFYYRQPEHLDDKLAGVSEEEKCRLVDLHKPKDEYADLNIRDLKQRIVNKGLHVKYFRTCEQLGEQIMADWVAIIDELYPPLLGGPSLYDKEEYRDWLSNEVFSESRRKVFVSYPELRSVQQEMTSFCDDVNDYSCLDMEDEFNSHRFMSQSASSAMRKQHDVTVKFPSVLVMHSDRGMGKSTLVVNWVRHFSAENPDVKVISHFIGSSGHSRDATMFMQKCVKALREEYLPDECDGIVDVDTVKQNFKELSGSFQASLSLGPCVLVLDGVDELGGSRELSPQEIKSFSWIPLPLPPQCRIVITTLTSDISCVNLGKRPDVKFIALTNFSNTKIKAEFLEDHMHVHYDHLKRCHLQTIFESKLSGKPLFLRLIANEMCSLSVYTELDKYTETIREMCTSIRDLFVRCFKRWSHDYSWTYEVLSAEQTESEEADFIGWVPDVLRLLAVSRSGLKAHEILDILVAMGYQENVMVTPFDWYMFLKSVGDNLTESPFGMFTISHQHMREVVEYVLLRTVKPSTAELISVSDVGKDWKKQKILFHQHLVKYFRALPPGQRRAEELPWQLLMACDMQGLKEELTDPDTFERLYDAGGHNPSSHSDLTRSWYYLEREGMSAADAYTHLLVQMGVLEKPCDEPENQSMEDEILSVSSEEMMSLSSPDGKGSITPPTIMLYTSNSPSVPTIFTTPASDAHKLSVIDEASDISKDDRSILDDNGSVNDQVFMTQETQDQEEMFDLSPAQTTMLTWHIAQFLLELGHKLAGETILLELNTRLMKAYPLTDRDQLVHAQVQEHLGQLYVERGDLDLAEKWYRKALRSTMDMFEAEETEELRRDIQTLKCKIIKQIGFLRLQEGMLDDADDLLQEALDLSEVIRNIPLQATVNFHVGNLRNKQNDYLMAETNLRKSLLLRQRWFGRSHPLVADTLFSLGKLTADENNDKGFDRSTAGNAFRRCLQIREQHLEKDHVLIAEVLFELGKLLKFDTHYSGRAECQSVLRRALDIRITQLGGDHIETRAVRSYLNSLEVSLKSAKHDIRSAERPFSSLTWRSHDLANIERKSRLQSGKSSSYGLFSRPGSQLSRTGSHFSRGLSQNLSRPVSGQVDHGDGIHSQRISMTSFLSASERIMMETNKPRLLHRETVDRKLKQNFETRQTENTPEEPVANSDARKQIHVNMDVANIDEPQVPGSGQLLDSFGVENEKSGVKFRSSQVSAHSHSDERIGAETPPQRLFKRYGSPQNQAGDAMVVRVGDTPLRTLDSSFVPRKESSIRTRRPAGSARSARSVGSSLYTSCSGASIASHRSNCDIPKGPFSIHISNSRTITQGPHSSVRSLLGDTGPKDISKGIHHKSAWYHVPGRYSTSDKKHPPKRSQIRKEAQELEKSIPPVAEHPHATFMKSDYRKNNPNMLYKGYPSKSVHTCGRQTFGPYPRQDTKQYTLCDKCRQEAVDIITAKEEELLQLVNSEMDAEGPLAPKISGLTAPDRPRQVGYVLEEPIIPDDYGHAPTVTFKEEVLIN</sequence>
<accession>A0A9D4LKU2</accession>
<dbReference type="GO" id="GO:0080008">
    <property type="term" value="C:Cul4-RING E3 ubiquitin ligase complex"/>
    <property type="evidence" value="ECO:0007669"/>
    <property type="project" value="TreeGrafter"/>
</dbReference>
<keyword evidence="1" id="KW-0677">Repeat</keyword>
<dbReference type="SUPFAM" id="SSF52540">
    <property type="entry name" value="P-loop containing nucleoside triphosphate hydrolases"/>
    <property type="match status" value="1"/>
</dbReference>
<proteinExistence type="predicted"/>
<dbReference type="Proteomes" id="UP000828390">
    <property type="component" value="Unassembled WGS sequence"/>
</dbReference>
<dbReference type="InterPro" id="IPR051191">
    <property type="entry name" value="DCAF12"/>
</dbReference>
<dbReference type="InterPro" id="IPR011990">
    <property type="entry name" value="TPR-like_helical_dom_sf"/>
</dbReference>
<feature type="repeat" description="TPR" evidence="2">
    <location>
        <begin position="960"/>
        <end position="993"/>
    </location>
</feature>
<dbReference type="PANTHER" id="PTHR19860">
    <property type="entry name" value="DDB1- AND CUL4-ASSOCIATED FACTOR 12-RELATED"/>
    <property type="match status" value="1"/>
</dbReference>
<feature type="compositionally biased region" description="Polar residues" evidence="3">
    <location>
        <begin position="1235"/>
        <end position="1268"/>
    </location>
</feature>
<dbReference type="Pfam" id="PF13181">
    <property type="entry name" value="TPR_8"/>
    <property type="match status" value="1"/>
</dbReference>
<evidence type="ECO:0000256" key="1">
    <source>
        <dbReference type="ARBA" id="ARBA00022737"/>
    </source>
</evidence>
<feature type="compositionally biased region" description="Low complexity" evidence="3">
    <location>
        <begin position="1443"/>
        <end position="1454"/>
    </location>
</feature>
<dbReference type="Gene3D" id="3.40.50.300">
    <property type="entry name" value="P-loop containing nucleotide triphosphate hydrolases"/>
    <property type="match status" value="1"/>
</dbReference>
<dbReference type="InterPro" id="IPR027417">
    <property type="entry name" value="P-loop_NTPase"/>
</dbReference>
<dbReference type="InterPro" id="IPR019734">
    <property type="entry name" value="TPR_rpt"/>
</dbReference>
<dbReference type="SMART" id="SM00028">
    <property type="entry name" value="TPR"/>
    <property type="match status" value="3"/>
</dbReference>
<organism evidence="4 5">
    <name type="scientific">Dreissena polymorpha</name>
    <name type="common">Zebra mussel</name>
    <name type="synonym">Mytilus polymorpha</name>
    <dbReference type="NCBI Taxonomy" id="45954"/>
    <lineage>
        <taxon>Eukaryota</taxon>
        <taxon>Metazoa</taxon>
        <taxon>Spiralia</taxon>
        <taxon>Lophotrochozoa</taxon>
        <taxon>Mollusca</taxon>
        <taxon>Bivalvia</taxon>
        <taxon>Autobranchia</taxon>
        <taxon>Heteroconchia</taxon>
        <taxon>Euheterodonta</taxon>
        <taxon>Imparidentia</taxon>
        <taxon>Neoheterodontei</taxon>
        <taxon>Myida</taxon>
        <taxon>Dreissenoidea</taxon>
        <taxon>Dreissenidae</taxon>
        <taxon>Dreissena</taxon>
    </lineage>
</organism>
<feature type="region of interest" description="Disordered" evidence="3">
    <location>
        <begin position="1235"/>
        <end position="1277"/>
    </location>
</feature>
<reference evidence="4" key="2">
    <citation type="submission" date="2020-11" db="EMBL/GenBank/DDBJ databases">
        <authorList>
            <person name="McCartney M.A."/>
            <person name="Auch B."/>
            <person name="Kono T."/>
            <person name="Mallez S."/>
            <person name="Becker A."/>
            <person name="Gohl D.M."/>
            <person name="Silverstein K.A.T."/>
            <person name="Koren S."/>
            <person name="Bechman K.B."/>
            <person name="Herman A."/>
            <person name="Abrahante J.E."/>
            <person name="Garbe J."/>
        </authorList>
    </citation>
    <scope>NUCLEOTIDE SEQUENCE</scope>
    <source>
        <strain evidence="4">Duluth1</strain>
        <tissue evidence="4">Whole animal</tissue>
    </source>
</reference>
<feature type="compositionally biased region" description="Basic and acidic residues" evidence="3">
    <location>
        <begin position="1541"/>
        <end position="1550"/>
    </location>
</feature>
<protein>
    <submittedName>
        <fullName evidence="4">Uncharacterized protein</fullName>
    </submittedName>
</protein>
<dbReference type="OrthoDB" id="2325716at2759"/>
<keyword evidence="2" id="KW-0802">TPR repeat</keyword>
<reference evidence="4" key="1">
    <citation type="journal article" date="2019" name="bioRxiv">
        <title>The Genome of the Zebra Mussel, Dreissena polymorpha: A Resource for Invasive Species Research.</title>
        <authorList>
            <person name="McCartney M.A."/>
            <person name="Auch B."/>
            <person name="Kono T."/>
            <person name="Mallez S."/>
            <person name="Zhang Y."/>
            <person name="Obille A."/>
            <person name="Becker A."/>
            <person name="Abrahante J.E."/>
            <person name="Garbe J."/>
            <person name="Badalamenti J.P."/>
            <person name="Herman A."/>
            <person name="Mangelson H."/>
            <person name="Liachko I."/>
            <person name="Sullivan S."/>
            <person name="Sone E.D."/>
            <person name="Koren S."/>
            <person name="Silverstein K.A.T."/>
            <person name="Beckman K.B."/>
            <person name="Gohl D.M."/>
        </authorList>
    </citation>
    <scope>NUCLEOTIDE SEQUENCE</scope>
    <source>
        <strain evidence="4">Duluth1</strain>
        <tissue evidence="4">Whole animal</tissue>
    </source>
</reference>
<evidence type="ECO:0000313" key="5">
    <source>
        <dbReference type="Proteomes" id="UP000828390"/>
    </source>
</evidence>
<feature type="region of interest" description="Disordered" evidence="3">
    <location>
        <begin position="1432"/>
        <end position="1454"/>
    </location>
</feature>
<dbReference type="SUPFAM" id="SSF48452">
    <property type="entry name" value="TPR-like"/>
    <property type="match status" value="1"/>
</dbReference>
<evidence type="ECO:0000256" key="3">
    <source>
        <dbReference type="SAM" id="MobiDB-lite"/>
    </source>
</evidence>
<evidence type="ECO:0000256" key="2">
    <source>
        <dbReference type="PROSITE-ProRule" id="PRU00339"/>
    </source>
</evidence>
<dbReference type="PROSITE" id="PS50005">
    <property type="entry name" value="TPR"/>
    <property type="match status" value="1"/>
</dbReference>
<dbReference type="EMBL" id="JAIWYP010000002">
    <property type="protein sequence ID" value="KAH3860393.1"/>
    <property type="molecule type" value="Genomic_DNA"/>
</dbReference>
<dbReference type="Gene3D" id="1.25.40.10">
    <property type="entry name" value="Tetratricopeptide repeat domain"/>
    <property type="match status" value="2"/>
</dbReference>
<evidence type="ECO:0000313" key="4">
    <source>
        <dbReference type="EMBL" id="KAH3860393.1"/>
    </source>
</evidence>